<feature type="region of interest" description="Disordered" evidence="1">
    <location>
        <begin position="190"/>
        <end position="211"/>
    </location>
</feature>
<feature type="compositionally biased region" description="Basic and acidic residues" evidence="1">
    <location>
        <begin position="243"/>
        <end position="263"/>
    </location>
</feature>
<evidence type="ECO:0008006" key="5">
    <source>
        <dbReference type="Google" id="ProtNLM"/>
    </source>
</evidence>
<feature type="transmembrane region" description="Helical" evidence="2">
    <location>
        <begin position="162"/>
        <end position="185"/>
    </location>
</feature>
<dbReference type="InterPro" id="IPR013783">
    <property type="entry name" value="Ig-like_fold"/>
</dbReference>
<reference evidence="3 4" key="1">
    <citation type="submission" date="2023-07" db="EMBL/GenBank/DDBJ databases">
        <title>Sequencing the genomes of 1000 actinobacteria strains.</title>
        <authorList>
            <person name="Klenk H.-P."/>
        </authorList>
    </citation>
    <scope>NUCLEOTIDE SEQUENCE [LARGE SCALE GENOMIC DNA]</scope>
    <source>
        <strain evidence="3 4">DSM 44388</strain>
    </source>
</reference>
<name>A0ABT9PB08_9ACTN</name>
<feature type="compositionally biased region" description="Polar residues" evidence="1">
    <location>
        <begin position="190"/>
        <end position="199"/>
    </location>
</feature>
<feature type="compositionally biased region" description="Basic and acidic residues" evidence="1">
    <location>
        <begin position="202"/>
        <end position="211"/>
    </location>
</feature>
<comment type="caution">
    <text evidence="3">The sequence shown here is derived from an EMBL/GenBank/DDBJ whole genome shotgun (WGS) entry which is preliminary data.</text>
</comment>
<keyword evidence="2" id="KW-1133">Transmembrane helix</keyword>
<evidence type="ECO:0000313" key="3">
    <source>
        <dbReference type="EMBL" id="MDP9829883.1"/>
    </source>
</evidence>
<feature type="region of interest" description="Disordered" evidence="1">
    <location>
        <begin position="230"/>
        <end position="263"/>
    </location>
</feature>
<dbReference type="Gene3D" id="2.60.40.10">
    <property type="entry name" value="Immunoglobulins"/>
    <property type="match status" value="1"/>
</dbReference>
<protein>
    <recommendedName>
        <fullName evidence="5">Carboxypeptidase regulatory-like domain-containing protein</fullName>
    </recommendedName>
</protein>
<dbReference type="Proteomes" id="UP001235712">
    <property type="component" value="Unassembled WGS sequence"/>
</dbReference>
<organism evidence="3 4">
    <name type="scientific">Kineosporia succinea</name>
    <dbReference type="NCBI Taxonomy" id="84632"/>
    <lineage>
        <taxon>Bacteria</taxon>
        <taxon>Bacillati</taxon>
        <taxon>Actinomycetota</taxon>
        <taxon>Actinomycetes</taxon>
        <taxon>Kineosporiales</taxon>
        <taxon>Kineosporiaceae</taxon>
        <taxon>Kineosporia</taxon>
    </lineage>
</organism>
<gene>
    <name evidence="3" type="ORF">J2S57_005632</name>
</gene>
<dbReference type="EMBL" id="JAUSQZ010000001">
    <property type="protein sequence ID" value="MDP9829883.1"/>
    <property type="molecule type" value="Genomic_DNA"/>
</dbReference>
<sequence length="311" mass="33467">MTGDAPEDDAPTLLPVHAPERADGVIDLTHPVTLVTRTPVPTGASAVLDLDVDDRAVDAGQTVVVPARVRNLTAQPVRVVLLAQGLPAAWCPPAQVLNLTGHNTAEIFLYLSPAIGTPPGRYAWALTAQTAHRPMQAAVGELEVRRAEPEPLPRRPKQKQPWWPVLVGAVAIMLIMTSIAFAVALHTEKPTQLPQSTSRRTQRPEAESTRDDGYVRVVGTILVDGTADTTGVKGTARQLGPDGLKDLGRQERPEPSPMEPRVRGKRWEVKLDGGIYALTFSKPGYAPETVVVTAAISPGPQQIPIVRLTRE</sequence>
<keyword evidence="2" id="KW-0472">Membrane</keyword>
<dbReference type="RefSeq" id="WP_307248529.1">
    <property type="nucleotide sequence ID" value="NZ_JAUSQZ010000001.1"/>
</dbReference>
<keyword evidence="4" id="KW-1185">Reference proteome</keyword>
<accession>A0ABT9PB08</accession>
<evidence type="ECO:0000256" key="2">
    <source>
        <dbReference type="SAM" id="Phobius"/>
    </source>
</evidence>
<proteinExistence type="predicted"/>
<keyword evidence="2" id="KW-0812">Transmembrane</keyword>
<evidence type="ECO:0000313" key="4">
    <source>
        <dbReference type="Proteomes" id="UP001235712"/>
    </source>
</evidence>
<evidence type="ECO:0000256" key="1">
    <source>
        <dbReference type="SAM" id="MobiDB-lite"/>
    </source>
</evidence>